<keyword evidence="4" id="KW-0645">Protease</keyword>
<dbReference type="Gene3D" id="3.90.1440.10">
    <property type="entry name" value="SecA, preprotein cross-linking domain"/>
    <property type="match status" value="1"/>
</dbReference>
<dbReference type="GO" id="GO:0016020">
    <property type="term" value="C:membrane"/>
    <property type="evidence" value="ECO:0007669"/>
    <property type="project" value="InterPro"/>
</dbReference>
<evidence type="ECO:0000313" key="18">
    <source>
        <dbReference type="EMBL" id="CAF1935993.1"/>
    </source>
</evidence>
<feature type="region of interest" description="Disordered" evidence="13">
    <location>
        <begin position="3077"/>
        <end position="3122"/>
    </location>
</feature>
<keyword evidence="7" id="KW-0067">ATP-binding</keyword>
<evidence type="ECO:0000256" key="5">
    <source>
        <dbReference type="ARBA" id="ARBA00022741"/>
    </source>
</evidence>
<dbReference type="Pfam" id="PF01043">
    <property type="entry name" value="SecA_PP_bind"/>
    <property type="match status" value="1"/>
</dbReference>
<feature type="domain" description="Helicase ATP-binding" evidence="15">
    <location>
        <begin position="1967"/>
        <end position="2122"/>
    </location>
</feature>
<comment type="similarity">
    <text evidence="1">Belongs to the peptidase C48 family.</text>
</comment>
<dbReference type="EMBL" id="CAJNRE010001188">
    <property type="protein sequence ID" value="CAF1935993.1"/>
    <property type="molecule type" value="Genomic_DNA"/>
</dbReference>
<dbReference type="SUPFAM" id="SSF81767">
    <property type="entry name" value="Pre-protein crosslinking domain of SecA"/>
    <property type="match status" value="1"/>
</dbReference>
<evidence type="ECO:0000256" key="1">
    <source>
        <dbReference type="ARBA" id="ARBA00005234"/>
    </source>
</evidence>
<name>A0A816LCX6_9BILA</name>
<evidence type="ECO:0000256" key="8">
    <source>
        <dbReference type="ARBA" id="ARBA00022927"/>
    </source>
</evidence>
<evidence type="ECO:0000313" key="19">
    <source>
        <dbReference type="Proteomes" id="UP000663824"/>
    </source>
</evidence>
<feature type="coiled-coil region" evidence="12">
    <location>
        <begin position="308"/>
        <end position="335"/>
    </location>
</feature>
<sequence>YSTIEQTIENYLNKKTSYLFGITNLHESNAGKNEEGEENDNNQHWINFNLTKSNGKLFVFIIDSVECKADENEKKIQFKKLLTNTIKEDIEFFEYDNRDVSGIFVRNIEIAFSHIENFIHFLKNEKQGIERKFKESKFFEKNNQSMKFEKLIAEQGLKRRIRTKVTLQKILSPLKSIIDSDSEYKLPGQDQLKMLSSILASQNFLPRDDDKIDLIKEVIHFLVIFKDRRQEFNEEIKENIKKYFLKNRNKYQEKIDEFNNKLYENSRDTIVQGCLDLAVRDRIAFLVNINRLIPEEINLNDIDQFFKLFNEKNQQKKLENQKNQLEIQFKIVKGESIRISNEISDIQEKLDYYTRISEISQKLNFNDLIIILGDKLELYHNEEDFSFSQQTLEKIIEIGKITENNQVALAILKILNFNEQLISDTGQKLEEFDETLDNILPQISQEETKLILLLSEKLKTINNSSLLKFLHQILIDNPHSTKRKEALEILQSSKVELDNLKYINETIKLEEKCLKNDSSIVGDCLKHVKTKNKLTLNCFEELKKYFHVNQTIQTIVEIIEQEIQNLPKCFIEYILNYIKSPAWKTNNQMSIFQLTKLLFKNKQINLNDIPNIGELIDNYESYGDEIFDLLSLEYQNGNDIPKDLLLKVKAAGKTNEYAQNLIKLIEKTPTDIDVLRNPRINVEARKTALENIIQSKQNHTSSTVTLLESLIIFDINLRTDAFKALIMILPDDFSQTTDFNIDLIEIGKCIEDDKTISIDDLTRLLHKDRLNENLAGILPMIISRIVNSQVSLDDANRALELLTEISGVKQNEKIIFDKLQYLLSIAFNTTNSKLRDNIVRIIQNSVDENEQNNIQILKDQIDGAQIESCLADELRELVILQTLKLDGNSLKNLKKSVQQGCAITEDKVNILIDTLINSDKKGHTQYVYSEITEILFEINLRQGLNNANINRISQDIKLLNFVDVIGILAIALSRNMRFSDEVIQKFWEQFSSIDPKKDQKLKNCLICATAATVITQQKLVPINIYGKIADFLTDQTDTIERRILCARILSTGLKQISNYSQITLIMTSLKQVALLKRNNRNEDLLNKLIFEILENHLENDFLKDYYIQFKTRIANSNEELKALDDFMFNNENIVSNREKFHLLCTLNNTLFNRERIDPTIFEQFPVNEWRKEILSSDLLAGTFKLLQLDHGINEFELEKFRNYIHLINDFILTLDSKIYPIENLLQTLIDQQTLYQLPLEIINDILLMLCESKATEALDIVQQEQQTFLIQLRQLWLEKRLKHFAIKFTNEELIEFNKYLPYRPKIINFVFTQIHENIKIDELTSFFSELFQSGLTIESRELFLTKEITKKISLNTLTFKLNDRLVCVLLTNKFSDYAQYFHDSQNYTLEKSTVPFVKNAYNQADTTHWYTAEDIAQISSEWMKEFDNLRITQPLGQQADRDLSTILMEILNEYKKDFKSTIIPLNIAENHWVTVAITYNRNKQEHVVLYKDSLGEKNLVQERETVQKICLEQLENVEFKFHRLCEQLDGFNCGVFTLANMNYMAKNLSNKNQQSFIDNFQNSNFTTQTQANEYRREQFPKMYALSLFQSFKRRKIVNHHSVELKFLKSILELNCPIIIDETSLFDNGLRLSICLPNEEKLIKQKDYQYLYVIEAAETPVDFRTDSDLKKNIQNLLKIKEYYTIEKNVIKILDQNLSIINENKVKKLDSKELSKKITDEDIETLLNQLCVEVNQSDKQILCTNLGLSNNQLIKTDKPIDIKEYEVVKKLHRKLTKVLHSGWTLKSIKQIINHIDSTNKIQCLFDALDPIYEYGLKEFDNNIQGKSLIDILTSSSFSSFFSDNLTKKVHDLAIFQIFKGTYDKNLQQLKDDISELNQNQNISFLQDKKFIEEYKNIQIVYTNKSSVCSDFGSIEKWSTSNIKTWSEKIKISTSNDISQYEKIAVVKRAVEITSKFPPREIQLLSVLIMLNSEKGKGRLAQINTGEGKTTIVAMLAAIKALEGHQVDIVTSSPELATPQSIQQKEFYRQFNLTVSHNGNDPIDIKERYKADIVYGAAGNFQGDILRDEYSKLGTRNGRQCDVAIVDEVDSMLIDGKNHIVMLSSPMPAMDYLEPLLAAIWTQIGELSKCIKEINGITCYVDQPDIFNDDGTIKSNIIERASPINGTKEDFIKTCTEKYIRKVIRDVEHLSDDEDKKIPEKYPEIKIPKHLRQLVVESQLTKWIDSAIYAKYRCQNEQHYILRDGKIAPVDASNTGIVQENMHWNNGLHQFLQIKHGAKISAESLTTNFISNVTYFKRYGSNIYGLTGTLGSENAQKLLRNIYNVDSVIIPPFKKKQYHELTPIIVDNEKDWYENIVQSSINKLINGRGVLVITKFIKEVDEIKDRLIKAGYSQSKIKTYRTEHESKTVEEQMTPGEIIIATNIAGRGTDIRANKIEINGGLHVLVTFLPPNERVEQQNVGRTSRTGNKGTGQFILLQKQENDYLKLKEIRNLEEEIGIHMAEKEIERVTNKDAIFKEFCKLLTEIGGNFSSNKNIEFKIQIRAVEDRFGIWLKLQETTTTTTTTKKEMLDRFKIFRQELLTDKKNGNLIKNPYFHVLIGNEHLDGKTNKARQNAINEFTRAIQLDEPFQVNAYYNRGYARLAQYGSDCKKNKEEIDKAVEDFKRAKQIVNDNFEPMLHIIQQASNSEVLSEQVSHKLTLFGIQKNTIESAIGIGAEGVNSEIQELKKQKEQSNIKQEDKNNIDKQIQFLEQNRESQELGIIGQARKKDHNIEIEHVEIEQSLPQDQDITFYKEEIDEYKNNGFRGSFKIKEIKPIDWKAVIAVAALGLSQLVAGAALAVFTLGAGASIGMGLITEGVSDLITAVKDGIINRDFSWVSYGIQKAISLTVSLVCAGLGAIKDAAKTAVAGVKSIGQVMTTTIKTGWKIAAKAIGTGLAKGVAKELVTQLVDYGVTKTLMPAIQDEVMKQIEQPIQDALLANDHVKQMLELDGINRNSYYERLIKDRAMELLNSQEQQNALLSITIGIGKGIAKQKIAGLSTVLTTYEVTQALAELKNFVPDFTPKLNEVINKIYKEQKVDEQQLKNQQHAVDKQNTDDRKEKKKEETSQNYASNYTPEALTNDIDLDNDKEQQQIQLERRSKSSDVLCRTLATSVSAKMCNIIQKKLITPVTQTGISYSMTKLTSGLDKTLQDKIGIYQAERRTEFFQDRDKNNRIGKEHKEGMQDEKAVAKANQMIDDLKNGGEAGLPHLGPLSDVAGRPIKVLDENGQLVRIIGEDKGGEPIEVQYHKPNEKNPSGHWTLPGGNEPTLRNTGKNNCLFNVVAQAAEKDPNQLRQETAVRMETDKGNLANQARDITRLERDKRDALTLGGFIHHVGKEKSILDESHGVKPYGSKAKGHPKDHVQGGLPPSKIAEKPKHTNFLNENDQIKCARDGMSYIVGNQSFSTDPEFIKAEVTFPLLEPVLITSSEKNKGTTYAFADSVTLVLHNRENAQNKPNSSGPVHVQTLFGHPATSENRPPYKLTVTKRNSQTKEIEVETTTHIPDDQCPGRTLRRPDTIVNGRKRP</sequence>
<dbReference type="InterPro" id="IPR044722">
    <property type="entry name" value="SecA_SF2_C"/>
</dbReference>
<evidence type="ECO:0000256" key="7">
    <source>
        <dbReference type="ARBA" id="ARBA00022840"/>
    </source>
</evidence>
<feature type="region of interest" description="Disordered" evidence="13">
    <location>
        <begin position="3388"/>
        <end position="3412"/>
    </location>
</feature>
<feature type="compositionally biased region" description="Basic and acidic residues" evidence="13">
    <location>
        <begin position="3086"/>
        <end position="3103"/>
    </location>
</feature>
<keyword evidence="10" id="KW-0811">Translocation</keyword>
<dbReference type="GO" id="GO:0006605">
    <property type="term" value="P:protein targeting"/>
    <property type="evidence" value="ECO:0007669"/>
    <property type="project" value="InterPro"/>
</dbReference>
<comment type="caution">
    <text evidence="18">The sequence shown here is derived from an EMBL/GenBank/DDBJ whole genome shotgun (WGS) entry which is preliminary data.</text>
</comment>
<dbReference type="SUPFAM" id="SSF48452">
    <property type="entry name" value="TPR-like"/>
    <property type="match status" value="1"/>
</dbReference>
<dbReference type="SUPFAM" id="SSF54001">
    <property type="entry name" value="Cysteine proteinases"/>
    <property type="match status" value="1"/>
</dbReference>
<evidence type="ECO:0000259" key="15">
    <source>
        <dbReference type="PROSITE" id="PS51192"/>
    </source>
</evidence>
<dbReference type="PRINTS" id="PR00906">
    <property type="entry name" value="SECA"/>
</dbReference>
<dbReference type="InterPro" id="IPR036670">
    <property type="entry name" value="SecA_X-link_sf"/>
</dbReference>
<dbReference type="SMART" id="SM00957">
    <property type="entry name" value="SecA_DEAD"/>
    <property type="match status" value="1"/>
</dbReference>
<keyword evidence="11" id="KW-0472">Membrane</keyword>
<dbReference type="PANTHER" id="PTHR30612:SF0">
    <property type="entry name" value="CHLOROPLAST PROTEIN-TRANSPORTING ATPASE"/>
    <property type="match status" value="1"/>
</dbReference>
<dbReference type="Pfam" id="PF22179">
    <property type="entry name" value="RickCE_cat"/>
    <property type="match status" value="1"/>
</dbReference>
<dbReference type="PROSITE" id="PS50600">
    <property type="entry name" value="ULP_PROTEASE"/>
    <property type="match status" value="1"/>
</dbReference>
<feature type="domain" description="SecA family profile" evidence="17">
    <location>
        <begin position="1849"/>
        <end position="2504"/>
    </location>
</feature>
<dbReference type="InterPro" id="IPR011115">
    <property type="entry name" value="SecA_DEAD"/>
</dbReference>
<dbReference type="Proteomes" id="UP000663824">
    <property type="component" value="Unassembled WGS sequence"/>
</dbReference>
<dbReference type="InterPro" id="IPR054759">
    <property type="entry name" value="RickCE_cat"/>
</dbReference>
<evidence type="ECO:0000256" key="12">
    <source>
        <dbReference type="SAM" id="Coils"/>
    </source>
</evidence>
<dbReference type="GO" id="GO:0005524">
    <property type="term" value="F:ATP binding"/>
    <property type="evidence" value="ECO:0007669"/>
    <property type="project" value="UniProtKB-KW"/>
</dbReference>
<feature type="domain" description="Ubiquitin-like protease family profile" evidence="14">
    <location>
        <begin position="1286"/>
        <end position="1544"/>
    </location>
</feature>
<dbReference type="PROSITE" id="PS51194">
    <property type="entry name" value="HELICASE_CTER"/>
    <property type="match status" value="1"/>
</dbReference>
<feature type="non-terminal residue" evidence="18">
    <location>
        <position position="1"/>
    </location>
</feature>
<evidence type="ECO:0000256" key="13">
    <source>
        <dbReference type="SAM" id="MobiDB-lite"/>
    </source>
</evidence>
<evidence type="ECO:0000259" key="17">
    <source>
        <dbReference type="PROSITE" id="PS51196"/>
    </source>
</evidence>
<evidence type="ECO:0000259" key="16">
    <source>
        <dbReference type="PROSITE" id="PS51194"/>
    </source>
</evidence>
<dbReference type="PROSITE" id="PS51196">
    <property type="entry name" value="SECA_MOTOR_DEAD"/>
    <property type="match status" value="1"/>
</dbReference>
<evidence type="ECO:0000256" key="11">
    <source>
        <dbReference type="ARBA" id="ARBA00023136"/>
    </source>
</evidence>
<evidence type="ECO:0000256" key="10">
    <source>
        <dbReference type="ARBA" id="ARBA00023010"/>
    </source>
</evidence>
<keyword evidence="5" id="KW-0547">Nucleotide-binding</keyword>
<evidence type="ECO:0000256" key="4">
    <source>
        <dbReference type="ARBA" id="ARBA00022670"/>
    </source>
</evidence>
<evidence type="ECO:0000259" key="14">
    <source>
        <dbReference type="PROSITE" id="PS50600"/>
    </source>
</evidence>
<reference evidence="18" key="1">
    <citation type="submission" date="2021-02" db="EMBL/GenBank/DDBJ databases">
        <authorList>
            <person name="Nowell W R."/>
        </authorList>
    </citation>
    <scope>NUCLEOTIDE SEQUENCE</scope>
</reference>
<dbReference type="InterPro" id="IPR011990">
    <property type="entry name" value="TPR-like_helical_dom_sf"/>
</dbReference>
<feature type="coiled-coil region" evidence="12">
    <location>
        <begin position="2713"/>
        <end position="2740"/>
    </location>
</feature>
<dbReference type="GO" id="GO:0017038">
    <property type="term" value="P:protein import"/>
    <property type="evidence" value="ECO:0007669"/>
    <property type="project" value="InterPro"/>
</dbReference>
<protein>
    <recommendedName>
        <fullName evidence="20">Protein translocase subunit SecA</fullName>
    </recommendedName>
</protein>
<keyword evidence="3" id="KW-0963">Cytoplasm</keyword>
<keyword evidence="12" id="KW-0175">Coiled coil</keyword>
<evidence type="ECO:0008006" key="20">
    <source>
        <dbReference type="Google" id="ProtNLM"/>
    </source>
</evidence>
<dbReference type="PANTHER" id="PTHR30612">
    <property type="entry name" value="SECA INNER MEMBRANE COMPONENT OF SEC PROTEIN SECRETION SYSTEM"/>
    <property type="match status" value="1"/>
</dbReference>
<dbReference type="InterPro" id="IPR038765">
    <property type="entry name" value="Papain-like_cys_pep_sf"/>
</dbReference>
<accession>A0A816LCX6</accession>
<dbReference type="InterPro" id="IPR003653">
    <property type="entry name" value="Peptidase_C48_C"/>
</dbReference>
<keyword evidence="2" id="KW-0813">Transport</keyword>
<dbReference type="Gene3D" id="3.40.395.10">
    <property type="entry name" value="Adenoviral Proteinase, Chain A"/>
    <property type="match status" value="1"/>
</dbReference>
<dbReference type="InterPro" id="IPR014018">
    <property type="entry name" value="SecA_motor_DEAD"/>
</dbReference>
<dbReference type="InterPro" id="IPR011130">
    <property type="entry name" value="SecA_preprotein_X-link_dom"/>
</dbReference>
<keyword evidence="6" id="KW-0378">Hydrolase</keyword>
<dbReference type="InterPro" id="IPR014001">
    <property type="entry name" value="Helicase_ATP-bd"/>
</dbReference>
<dbReference type="Pfam" id="PF07517">
    <property type="entry name" value="SecA_DEAD"/>
    <property type="match status" value="1"/>
</dbReference>
<dbReference type="Gene3D" id="3.40.50.300">
    <property type="entry name" value="P-loop containing nucleotide triphosphate hydrolases"/>
    <property type="match status" value="3"/>
</dbReference>
<dbReference type="Gene3D" id="1.25.40.10">
    <property type="entry name" value="Tetratricopeptide repeat domain"/>
    <property type="match status" value="1"/>
</dbReference>
<evidence type="ECO:0000256" key="2">
    <source>
        <dbReference type="ARBA" id="ARBA00022448"/>
    </source>
</evidence>
<evidence type="ECO:0000256" key="6">
    <source>
        <dbReference type="ARBA" id="ARBA00022801"/>
    </source>
</evidence>
<dbReference type="Pfam" id="PF21090">
    <property type="entry name" value="P-loop_SecA"/>
    <property type="match status" value="1"/>
</dbReference>
<dbReference type="InterPro" id="IPR027417">
    <property type="entry name" value="P-loop_NTPase"/>
</dbReference>
<dbReference type="GO" id="GO:0006508">
    <property type="term" value="P:proteolysis"/>
    <property type="evidence" value="ECO:0007669"/>
    <property type="project" value="UniProtKB-KW"/>
</dbReference>
<keyword evidence="8" id="KW-0653">Protein transport</keyword>
<organism evidence="18 19">
    <name type="scientific">Rotaria magnacalcarata</name>
    <dbReference type="NCBI Taxonomy" id="392030"/>
    <lineage>
        <taxon>Eukaryota</taxon>
        <taxon>Metazoa</taxon>
        <taxon>Spiralia</taxon>
        <taxon>Gnathifera</taxon>
        <taxon>Rotifera</taxon>
        <taxon>Eurotatoria</taxon>
        <taxon>Bdelloidea</taxon>
        <taxon>Philodinida</taxon>
        <taxon>Philodinidae</taxon>
        <taxon>Rotaria</taxon>
    </lineage>
</organism>
<evidence type="ECO:0000256" key="9">
    <source>
        <dbReference type="ARBA" id="ARBA00022967"/>
    </source>
</evidence>
<dbReference type="GO" id="GO:0008234">
    <property type="term" value="F:cysteine-type peptidase activity"/>
    <property type="evidence" value="ECO:0007669"/>
    <property type="project" value="InterPro"/>
</dbReference>
<feature type="domain" description="Helicase C-terminal" evidence="16">
    <location>
        <begin position="2345"/>
        <end position="2507"/>
    </location>
</feature>
<feature type="region of interest" description="Disordered" evidence="13">
    <location>
        <begin position="3538"/>
        <end position="3562"/>
    </location>
</feature>
<dbReference type="InterPro" id="IPR000185">
    <property type="entry name" value="SecA"/>
</dbReference>
<dbReference type="SUPFAM" id="SSF52540">
    <property type="entry name" value="P-loop containing nucleoside triphosphate hydrolases"/>
    <property type="match status" value="2"/>
</dbReference>
<dbReference type="InterPro" id="IPR001650">
    <property type="entry name" value="Helicase_C-like"/>
</dbReference>
<dbReference type="GO" id="GO:0006886">
    <property type="term" value="P:intracellular protein transport"/>
    <property type="evidence" value="ECO:0007669"/>
    <property type="project" value="InterPro"/>
</dbReference>
<dbReference type="PROSITE" id="PS51192">
    <property type="entry name" value="HELICASE_ATP_BIND_1"/>
    <property type="match status" value="1"/>
</dbReference>
<gene>
    <name evidence="18" type="ORF">MBJ925_LOCUS5052</name>
</gene>
<evidence type="ECO:0000256" key="3">
    <source>
        <dbReference type="ARBA" id="ARBA00022490"/>
    </source>
</evidence>
<keyword evidence="9" id="KW-1278">Translocase</keyword>
<proteinExistence type="inferred from homology"/>